<dbReference type="PANTHER" id="PTHR45755:SF4">
    <property type="entry name" value="ZINC TRANSPORTER 7"/>
    <property type="match status" value="1"/>
</dbReference>
<organism evidence="11 12">
    <name type="scientific">Xanthoceras sorbifolium</name>
    <dbReference type="NCBI Taxonomy" id="99658"/>
    <lineage>
        <taxon>Eukaryota</taxon>
        <taxon>Viridiplantae</taxon>
        <taxon>Streptophyta</taxon>
        <taxon>Embryophyta</taxon>
        <taxon>Tracheophyta</taxon>
        <taxon>Spermatophyta</taxon>
        <taxon>Magnoliopsida</taxon>
        <taxon>eudicotyledons</taxon>
        <taxon>Gunneridae</taxon>
        <taxon>Pentapetalae</taxon>
        <taxon>rosids</taxon>
        <taxon>malvids</taxon>
        <taxon>Sapindales</taxon>
        <taxon>Sapindaceae</taxon>
        <taxon>Xanthoceroideae</taxon>
        <taxon>Xanthoceras</taxon>
    </lineage>
</organism>
<dbReference type="SUPFAM" id="SSF161111">
    <property type="entry name" value="Cation efflux protein transmembrane domain-like"/>
    <property type="match status" value="1"/>
</dbReference>
<evidence type="ECO:0000256" key="8">
    <source>
        <dbReference type="SAM" id="MobiDB-lite"/>
    </source>
</evidence>
<feature type="transmembrane region" description="Helical" evidence="9">
    <location>
        <begin position="885"/>
        <end position="906"/>
    </location>
</feature>
<evidence type="ECO:0000256" key="9">
    <source>
        <dbReference type="SAM" id="Phobius"/>
    </source>
</evidence>
<dbReference type="EMBL" id="JAFEMO010000001">
    <property type="protein sequence ID" value="KAH7577400.1"/>
    <property type="molecule type" value="Genomic_DNA"/>
</dbReference>
<feature type="transmembrane region" description="Helical" evidence="9">
    <location>
        <begin position="181"/>
        <end position="214"/>
    </location>
</feature>
<evidence type="ECO:0000313" key="12">
    <source>
        <dbReference type="Proteomes" id="UP000827721"/>
    </source>
</evidence>
<feature type="compositionally biased region" description="Basic and acidic residues" evidence="8">
    <location>
        <begin position="404"/>
        <end position="422"/>
    </location>
</feature>
<feature type="compositionally biased region" description="Basic residues" evidence="8">
    <location>
        <begin position="452"/>
        <end position="462"/>
    </location>
</feature>
<feature type="transmembrane region" description="Helical" evidence="9">
    <location>
        <begin position="321"/>
        <end position="340"/>
    </location>
</feature>
<keyword evidence="3" id="KW-0813">Transport</keyword>
<feature type="transmembrane region" description="Helical" evidence="9">
    <location>
        <begin position="1004"/>
        <end position="1028"/>
    </location>
</feature>
<dbReference type="NCBIfam" id="TIGR01297">
    <property type="entry name" value="CDF"/>
    <property type="match status" value="1"/>
</dbReference>
<keyword evidence="4 9" id="KW-0812">Transmembrane</keyword>
<feature type="compositionally biased region" description="Basic and acidic residues" evidence="8">
    <location>
        <begin position="436"/>
        <end position="451"/>
    </location>
</feature>
<feature type="transmembrane region" description="Helical" evidence="9">
    <location>
        <begin position="913"/>
        <end position="930"/>
    </location>
</feature>
<feature type="transmembrane region" description="Helical" evidence="9">
    <location>
        <begin position="280"/>
        <end position="300"/>
    </location>
</feature>
<keyword evidence="12" id="KW-1185">Reference proteome</keyword>
<evidence type="ECO:0000259" key="10">
    <source>
        <dbReference type="Pfam" id="PF01545"/>
    </source>
</evidence>
<dbReference type="InterPro" id="IPR045316">
    <property type="entry name" value="Msc2-like"/>
</dbReference>
<keyword evidence="5 9" id="KW-1133">Transmembrane helix</keyword>
<evidence type="ECO:0000256" key="3">
    <source>
        <dbReference type="ARBA" id="ARBA00022448"/>
    </source>
</evidence>
<evidence type="ECO:0000256" key="5">
    <source>
        <dbReference type="ARBA" id="ARBA00022989"/>
    </source>
</evidence>
<feature type="transmembrane region" description="Helical" evidence="9">
    <location>
        <begin position="557"/>
        <end position="579"/>
    </location>
</feature>
<feature type="compositionally biased region" description="Basic and acidic residues" evidence="8">
    <location>
        <begin position="463"/>
        <end position="487"/>
    </location>
</feature>
<feature type="transmembrane region" description="Helical" evidence="9">
    <location>
        <begin position="114"/>
        <end position="135"/>
    </location>
</feature>
<dbReference type="Pfam" id="PF01545">
    <property type="entry name" value="Cation_efflux"/>
    <property type="match status" value="1"/>
</dbReference>
<feature type="compositionally biased region" description="Polar residues" evidence="8">
    <location>
        <begin position="501"/>
        <end position="511"/>
    </location>
</feature>
<evidence type="ECO:0000256" key="7">
    <source>
        <dbReference type="ARBA" id="ARBA00023136"/>
    </source>
</evidence>
<feature type="transmembrane region" description="Helical" evidence="9">
    <location>
        <begin position="830"/>
        <end position="856"/>
    </location>
</feature>
<feature type="transmembrane region" description="Helical" evidence="9">
    <location>
        <begin position="33"/>
        <end position="50"/>
    </location>
</feature>
<comment type="caution">
    <text evidence="11">The sequence shown here is derived from an EMBL/GenBank/DDBJ whole genome shotgun (WGS) entry which is preliminary data.</text>
</comment>
<keyword evidence="7 9" id="KW-0472">Membrane</keyword>
<protein>
    <recommendedName>
        <fullName evidence="10">Cation efflux protein transmembrane domain-containing protein</fullName>
    </recommendedName>
</protein>
<feature type="transmembrane region" description="Helical" evidence="9">
    <location>
        <begin position="763"/>
        <end position="790"/>
    </location>
</feature>
<reference evidence="11 12" key="1">
    <citation type="submission" date="2021-02" db="EMBL/GenBank/DDBJ databases">
        <title>Plant Genome Project.</title>
        <authorList>
            <person name="Zhang R.-G."/>
        </authorList>
    </citation>
    <scope>NUCLEOTIDE SEQUENCE [LARGE SCALE GENOMIC DNA]</scope>
    <source>
        <tissue evidence="11">Leaves</tissue>
    </source>
</reference>
<feature type="region of interest" description="Disordered" evidence="8">
    <location>
        <begin position="383"/>
        <end position="517"/>
    </location>
</feature>
<evidence type="ECO:0000256" key="6">
    <source>
        <dbReference type="ARBA" id="ARBA00023065"/>
    </source>
</evidence>
<comment type="subcellular location">
    <subcellularLocation>
        <location evidence="1">Membrane</location>
        <topology evidence="1">Multi-pass membrane protein</topology>
    </subcellularLocation>
</comment>
<sequence>MILAELSGNVAARFLSEGRKNRSFSDRNKSSEVRGFLCLFVGLFLLSISWDRIECFPLSSSVVEQWGLSVVGRENCVRVWPMLLPFLSGFLGCYERVSMNWGTIRQLGRKQVRLISLFYTTVLLFIPAVVSLIMLEHDGDSVSISNLCWPLANTVLFGVLLTENYSDEKLVSSMDFRREFLVTFVCTIVLELFYYPELSLWGLLLCGLLLYFAVRELDPVYSNYELGYESSESFITLIMKPMQHILSERKSRKIALFLLINTAYMVVEFVAGFMSNSLGLISDACHMLFDCAALVIGLYASYISRLPANNQFNYGRGRFEVLSGYVNAVFLVLVGALIVLESLERILDPQEISTNSLLTVSIGGLLVNVVGLIFFHEEHHHAHGGSCSHSHSDSHSHSHHQHSHDHESHGKSCSAHCDDHNNAHATQRHDHHGHAHEHDHHSHAHEHDHHSHAPKHEHHSHGHEHDHHSHGHEHDHHGHVHEHDHCDHHHHADNHGHQKMPCSSSRSLNGRSNEEARKRHNHIDHNMEGIFLHVLADTLGSVGVVISTLLIKYKGWLVADPACSIFISIMIVSSVIPLLRNSAEILLQRVPRAHEVDLKEALNDVTNIKGVCGFQNLHIWSFTNTDVVGTLHLHVSTEVDKASVKAQVSHILHDAGIKDLTLQVECVKNYTCGYRTSILWHSIGFMGCFRKLAENHDMSCWAQEREDEALTGLFISVVVKWASSDHFSTKKKMENSQIIMKEKLEFSGMIKEALKIPFRNPNFILFFLLASFSLFFFLVLYEIIFLQSLIQTVYILVNNVPSLYGYFTVYGFSISELIENVSQTRLLSSLLLFGIIHLLDLLNTIIIVYAAAVMYAGEPNPMNLKQILCTPIEKVGFKGPLITSIYALLLALLTLLGLLSLAMNLYLSTDNSFLILIFGVPFMALLIKHIEWSGIWNMGMVISILEGKHGDVAIGVSAYLSRGCRKSGFRLASVFFAWKIASRLLCFYYVQWHNGRIGLNVVEVIAGKVCLDCVGNMIMWVGFVVYFYDCKKRFLEKKFDGPEERVAQTAQV</sequence>
<feature type="transmembrane region" description="Helical" evidence="9">
    <location>
        <begin position="530"/>
        <end position="551"/>
    </location>
</feature>
<feature type="transmembrane region" description="Helical" evidence="9">
    <location>
        <begin position="352"/>
        <end position="375"/>
    </location>
</feature>
<evidence type="ECO:0000313" key="11">
    <source>
        <dbReference type="EMBL" id="KAH7577400.1"/>
    </source>
</evidence>
<dbReference type="Gene3D" id="1.20.1510.10">
    <property type="entry name" value="Cation efflux protein transmembrane domain"/>
    <property type="match status" value="2"/>
</dbReference>
<evidence type="ECO:0000256" key="1">
    <source>
        <dbReference type="ARBA" id="ARBA00004141"/>
    </source>
</evidence>
<feature type="domain" description="Cation efflux protein transmembrane" evidence="10">
    <location>
        <begin position="255"/>
        <end position="587"/>
    </location>
</feature>
<feature type="transmembrane region" description="Helical" evidence="9">
    <location>
        <begin position="77"/>
        <end position="94"/>
    </location>
</feature>
<dbReference type="InterPro" id="IPR027469">
    <property type="entry name" value="Cation_efflux_TMD_sf"/>
</dbReference>
<name>A0ABQ8IL35_9ROSI</name>
<feature type="transmembrane region" description="Helical" evidence="9">
    <location>
        <begin position="802"/>
        <end position="818"/>
    </location>
</feature>
<evidence type="ECO:0000256" key="4">
    <source>
        <dbReference type="ARBA" id="ARBA00022692"/>
    </source>
</evidence>
<proteinExistence type="inferred from homology"/>
<gene>
    <name evidence="11" type="ORF">JRO89_XS01G0245600</name>
</gene>
<accession>A0ABQ8IL35</accession>
<evidence type="ECO:0000256" key="2">
    <source>
        <dbReference type="ARBA" id="ARBA00008873"/>
    </source>
</evidence>
<keyword evidence="6" id="KW-0406">Ion transport</keyword>
<dbReference type="Proteomes" id="UP000827721">
    <property type="component" value="Unassembled WGS sequence"/>
</dbReference>
<dbReference type="InterPro" id="IPR002524">
    <property type="entry name" value="Cation_efflux"/>
</dbReference>
<dbReference type="InterPro" id="IPR058533">
    <property type="entry name" value="Cation_efflux_TM"/>
</dbReference>
<dbReference type="PANTHER" id="PTHR45755">
    <property type="match status" value="1"/>
</dbReference>
<comment type="similarity">
    <text evidence="2">Belongs to the cation diffusion facilitator (CDF) transporter (TC 2.A.4) family. SLC30A subfamily.</text>
</comment>
<feature type="transmembrane region" description="Helical" evidence="9">
    <location>
        <begin position="254"/>
        <end position="274"/>
    </location>
</feature>